<sequence length="80" mass="8889">MTDPTCVPCPNLPHGPVNPFLIFLLDRFHSVPAPVHFLLQALVLKPSLGTYYVVSPENRLGSDFPCLRILGNAFLHHVLD</sequence>
<organism evidence="1 2">
    <name type="scientific">Protopolystoma xenopodis</name>
    <dbReference type="NCBI Taxonomy" id="117903"/>
    <lineage>
        <taxon>Eukaryota</taxon>
        <taxon>Metazoa</taxon>
        <taxon>Spiralia</taxon>
        <taxon>Lophotrochozoa</taxon>
        <taxon>Platyhelminthes</taxon>
        <taxon>Monogenea</taxon>
        <taxon>Polyopisthocotylea</taxon>
        <taxon>Polystomatidea</taxon>
        <taxon>Polystomatidae</taxon>
        <taxon>Protopolystoma</taxon>
    </lineage>
</organism>
<dbReference type="EMBL" id="CAAALY010252980">
    <property type="protein sequence ID" value="VEL36718.1"/>
    <property type="molecule type" value="Genomic_DNA"/>
</dbReference>
<evidence type="ECO:0000313" key="2">
    <source>
        <dbReference type="Proteomes" id="UP000784294"/>
    </source>
</evidence>
<comment type="caution">
    <text evidence="1">The sequence shown here is derived from an EMBL/GenBank/DDBJ whole genome shotgun (WGS) entry which is preliminary data.</text>
</comment>
<name>A0A3S5AGR7_9PLAT</name>
<gene>
    <name evidence="1" type="ORF">PXEA_LOCUS30158</name>
</gene>
<dbReference type="AlphaFoldDB" id="A0A3S5AGR7"/>
<proteinExistence type="predicted"/>
<reference evidence="1" key="1">
    <citation type="submission" date="2018-11" db="EMBL/GenBank/DDBJ databases">
        <authorList>
            <consortium name="Pathogen Informatics"/>
        </authorList>
    </citation>
    <scope>NUCLEOTIDE SEQUENCE</scope>
</reference>
<evidence type="ECO:0000313" key="1">
    <source>
        <dbReference type="EMBL" id="VEL36718.1"/>
    </source>
</evidence>
<protein>
    <submittedName>
        <fullName evidence="1">Uncharacterized protein</fullName>
    </submittedName>
</protein>
<accession>A0A3S5AGR7</accession>
<keyword evidence="2" id="KW-1185">Reference proteome</keyword>
<dbReference type="Proteomes" id="UP000784294">
    <property type="component" value="Unassembled WGS sequence"/>
</dbReference>